<dbReference type="SMART" id="SM00292">
    <property type="entry name" value="BRCT"/>
    <property type="match status" value="1"/>
</dbReference>
<sequence length="149" mass="16040">MIEKMGSGVGGGGGRVEVITGKGCSRLFLDFSSSFRGISSFSLEPFSPASSVSAVSDSPVKVVKSTGPFSGLVICVTGLSKETRKQVKEATERLGGQYSPHLHPHCTHLVIPIKLPYRYNTNVSLLQNECMNEVVNTSNYLDVAKHKHT</sequence>
<gene>
    <name evidence="2" type="ORF">Slati_4362600</name>
</gene>
<dbReference type="Gene3D" id="3.40.50.10190">
    <property type="entry name" value="BRCT domain"/>
    <property type="match status" value="1"/>
</dbReference>
<name>A0AAW2SPA2_9LAMI</name>
<dbReference type="PROSITE" id="PS50172">
    <property type="entry name" value="BRCT"/>
    <property type="match status" value="1"/>
</dbReference>
<dbReference type="EMBL" id="JACGWN010000016">
    <property type="protein sequence ID" value="KAL0393964.1"/>
    <property type="molecule type" value="Genomic_DNA"/>
</dbReference>
<dbReference type="AlphaFoldDB" id="A0AAW2SPA2"/>
<dbReference type="InterPro" id="IPR001357">
    <property type="entry name" value="BRCT_dom"/>
</dbReference>
<evidence type="ECO:0000259" key="1">
    <source>
        <dbReference type="PROSITE" id="PS50172"/>
    </source>
</evidence>
<reference evidence="2" key="1">
    <citation type="submission" date="2020-06" db="EMBL/GenBank/DDBJ databases">
        <authorList>
            <person name="Li T."/>
            <person name="Hu X."/>
            <person name="Zhang T."/>
            <person name="Song X."/>
            <person name="Zhang H."/>
            <person name="Dai N."/>
            <person name="Sheng W."/>
            <person name="Hou X."/>
            <person name="Wei L."/>
        </authorList>
    </citation>
    <scope>NUCLEOTIDE SEQUENCE</scope>
    <source>
        <strain evidence="2">KEN1</strain>
        <tissue evidence="2">Leaf</tissue>
    </source>
</reference>
<dbReference type="Pfam" id="PF12738">
    <property type="entry name" value="PTCB-BRCT"/>
    <property type="match status" value="1"/>
</dbReference>
<evidence type="ECO:0000313" key="2">
    <source>
        <dbReference type="EMBL" id="KAL0393964.1"/>
    </source>
</evidence>
<dbReference type="InterPro" id="IPR036420">
    <property type="entry name" value="BRCT_dom_sf"/>
</dbReference>
<reference evidence="2" key="2">
    <citation type="journal article" date="2024" name="Plant">
        <title>Genomic evolution and insights into agronomic trait innovations of Sesamum species.</title>
        <authorList>
            <person name="Miao H."/>
            <person name="Wang L."/>
            <person name="Qu L."/>
            <person name="Liu H."/>
            <person name="Sun Y."/>
            <person name="Le M."/>
            <person name="Wang Q."/>
            <person name="Wei S."/>
            <person name="Zheng Y."/>
            <person name="Lin W."/>
            <person name="Duan Y."/>
            <person name="Cao H."/>
            <person name="Xiong S."/>
            <person name="Wang X."/>
            <person name="Wei L."/>
            <person name="Li C."/>
            <person name="Ma Q."/>
            <person name="Ju M."/>
            <person name="Zhao R."/>
            <person name="Li G."/>
            <person name="Mu C."/>
            <person name="Tian Q."/>
            <person name="Mei H."/>
            <person name="Zhang T."/>
            <person name="Gao T."/>
            <person name="Zhang H."/>
        </authorList>
    </citation>
    <scope>NUCLEOTIDE SEQUENCE</scope>
    <source>
        <strain evidence="2">KEN1</strain>
    </source>
</reference>
<accession>A0AAW2SPA2</accession>
<dbReference type="SUPFAM" id="SSF52113">
    <property type="entry name" value="BRCT domain"/>
    <property type="match status" value="1"/>
</dbReference>
<proteinExistence type="predicted"/>
<comment type="caution">
    <text evidence="2">The sequence shown here is derived from an EMBL/GenBank/DDBJ whole genome shotgun (WGS) entry which is preliminary data.</text>
</comment>
<dbReference type="InterPro" id="IPR059215">
    <property type="entry name" value="BRCT2_TopBP1-like"/>
</dbReference>
<dbReference type="CDD" id="cd17731">
    <property type="entry name" value="BRCT_TopBP1_rpt2_like"/>
    <property type="match status" value="1"/>
</dbReference>
<protein>
    <recommendedName>
        <fullName evidence="1">BRCT domain-containing protein</fullName>
    </recommendedName>
</protein>
<feature type="domain" description="BRCT" evidence="1">
    <location>
        <begin position="64"/>
        <end position="111"/>
    </location>
</feature>
<dbReference type="PANTHER" id="PTHR47576:SF2">
    <property type="entry name" value="BRCT DOMAIN DNA REPAIR PROTEIN-RELATED"/>
    <property type="match status" value="1"/>
</dbReference>
<organism evidence="2">
    <name type="scientific">Sesamum latifolium</name>
    <dbReference type="NCBI Taxonomy" id="2727402"/>
    <lineage>
        <taxon>Eukaryota</taxon>
        <taxon>Viridiplantae</taxon>
        <taxon>Streptophyta</taxon>
        <taxon>Embryophyta</taxon>
        <taxon>Tracheophyta</taxon>
        <taxon>Spermatophyta</taxon>
        <taxon>Magnoliopsida</taxon>
        <taxon>eudicotyledons</taxon>
        <taxon>Gunneridae</taxon>
        <taxon>Pentapetalae</taxon>
        <taxon>asterids</taxon>
        <taxon>lamiids</taxon>
        <taxon>Lamiales</taxon>
        <taxon>Pedaliaceae</taxon>
        <taxon>Sesamum</taxon>
    </lineage>
</organism>
<dbReference type="PANTHER" id="PTHR47576">
    <property type="entry name" value="BRCT DOMAIN DNA REPAIR PROTEIN-RELATED"/>
    <property type="match status" value="1"/>
</dbReference>